<comment type="caution">
    <text evidence="2">The sequence shown here is derived from an EMBL/GenBank/DDBJ whole genome shotgun (WGS) entry which is preliminary data.</text>
</comment>
<gene>
    <name evidence="2" type="ORF">Cgig2_015312</name>
</gene>
<evidence type="ECO:0000313" key="2">
    <source>
        <dbReference type="EMBL" id="KAJ8429460.1"/>
    </source>
</evidence>
<feature type="region of interest" description="Disordered" evidence="1">
    <location>
        <begin position="55"/>
        <end position="93"/>
    </location>
</feature>
<protein>
    <submittedName>
        <fullName evidence="2">Uncharacterized protein</fullName>
    </submittedName>
</protein>
<evidence type="ECO:0000313" key="3">
    <source>
        <dbReference type="Proteomes" id="UP001153076"/>
    </source>
</evidence>
<organism evidence="2 3">
    <name type="scientific">Carnegiea gigantea</name>
    <dbReference type="NCBI Taxonomy" id="171969"/>
    <lineage>
        <taxon>Eukaryota</taxon>
        <taxon>Viridiplantae</taxon>
        <taxon>Streptophyta</taxon>
        <taxon>Embryophyta</taxon>
        <taxon>Tracheophyta</taxon>
        <taxon>Spermatophyta</taxon>
        <taxon>Magnoliopsida</taxon>
        <taxon>eudicotyledons</taxon>
        <taxon>Gunneridae</taxon>
        <taxon>Pentapetalae</taxon>
        <taxon>Caryophyllales</taxon>
        <taxon>Cactineae</taxon>
        <taxon>Cactaceae</taxon>
        <taxon>Cactoideae</taxon>
        <taxon>Echinocereeae</taxon>
        <taxon>Carnegiea</taxon>
    </lineage>
</organism>
<dbReference type="AlphaFoldDB" id="A0A9Q1JR92"/>
<keyword evidence="3" id="KW-1185">Reference proteome</keyword>
<evidence type="ECO:0000256" key="1">
    <source>
        <dbReference type="SAM" id="MobiDB-lite"/>
    </source>
</evidence>
<proteinExistence type="predicted"/>
<sequence>MLLNEAERLWVLHGLMLRVMESALTELRWSTFESWVWLSGDRIFEARFWAKAEQKEESSRTGQEEEDSKAKQEEEGSKAERRKRARPPRGRPPLRTMIERYLTTLIQGGKLWERDQFALSVMAFPRLPDAREMANFVRRSFRWHWRGAIRPPRPLPDDYQDLCPRFVISEASRLRATSDYPKCTEQASEYVLDNFCCSLRDPSAPGPRSLPPDYDGLCPCFDLGVATRYAHNSNIPEMVQRAQASRPANPPAGPALLGGPTGGWTTSFPTFRNTTHVAEYVRDNLRWSLRESSSIRPNLLPLHFERLCPEFDHIMAMQFAHAARIPEMVQAIFYAMVISDAAELRLSSRDAMGDMMLELQELRWNIMEA</sequence>
<accession>A0A9Q1JR92</accession>
<dbReference type="Proteomes" id="UP001153076">
    <property type="component" value="Unassembled WGS sequence"/>
</dbReference>
<feature type="compositionally biased region" description="Basic and acidic residues" evidence="1">
    <location>
        <begin position="55"/>
        <end position="79"/>
    </location>
</feature>
<dbReference type="EMBL" id="JAKOGI010000892">
    <property type="protein sequence ID" value="KAJ8429460.1"/>
    <property type="molecule type" value="Genomic_DNA"/>
</dbReference>
<feature type="compositionally biased region" description="Basic residues" evidence="1">
    <location>
        <begin position="80"/>
        <end position="89"/>
    </location>
</feature>
<reference evidence="2" key="1">
    <citation type="submission" date="2022-04" db="EMBL/GenBank/DDBJ databases">
        <title>Carnegiea gigantea Genome sequencing and assembly v2.</title>
        <authorList>
            <person name="Copetti D."/>
            <person name="Sanderson M.J."/>
            <person name="Burquez A."/>
            <person name="Wojciechowski M.F."/>
        </authorList>
    </citation>
    <scope>NUCLEOTIDE SEQUENCE</scope>
    <source>
        <strain evidence="2">SGP5-SGP5p</strain>
        <tissue evidence="2">Aerial part</tissue>
    </source>
</reference>
<name>A0A9Q1JR92_9CARY</name>